<accession>A0A382R5W5</accession>
<evidence type="ECO:0000259" key="2">
    <source>
        <dbReference type="Pfam" id="PF21722"/>
    </source>
</evidence>
<feature type="domain" description="Glycine-rich" evidence="2">
    <location>
        <begin position="150"/>
        <end position="306"/>
    </location>
</feature>
<dbReference type="Pfam" id="PF21722">
    <property type="entry name" value="Gly_rich_2"/>
    <property type="match status" value="1"/>
</dbReference>
<feature type="non-terminal residue" evidence="3">
    <location>
        <position position="312"/>
    </location>
</feature>
<dbReference type="InterPro" id="IPR049304">
    <property type="entry name" value="Gly_rich_dom"/>
</dbReference>
<name>A0A382R5W5_9ZZZZ</name>
<proteinExistence type="predicted"/>
<feature type="region of interest" description="Disordered" evidence="1">
    <location>
        <begin position="280"/>
        <end position="312"/>
    </location>
</feature>
<feature type="region of interest" description="Disordered" evidence="1">
    <location>
        <begin position="1"/>
        <end position="21"/>
    </location>
</feature>
<evidence type="ECO:0000256" key="1">
    <source>
        <dbReference type="SAM" id="MobiDB-lite"/>
    </source>
</evidence>
<evidence type="ECO:0000313" key="3">
    <source>
        <dbReference type="EMBL" id="SVC93119.1"/>
    </source>
</evidence>
<sequence>MALDKVSPAMMSPLSVSESAPSEPYVGQRWYRASTAITYQYTNDGTSSFWLDVSSSGIGTSAGRGVDYVGDTDPKPNHNGGSATLSVGQVYYNRELNKHFVCTTATDDANVWSGRYSGAGGTVVNVLIGSTYYRVHTFLASDNFYIEDSINVDYLVVAGGGGGGAGSSGSSVAGAGGGAGGFRTGTALALTLQTYTITVGDGGAGAVIARGSPAPNGENSVFSTITATGGGGGAVREGSPITGGNGGSGGGGTYSSGAGGTGIYEAGQSLGHLLHQGRAGGAANAADHGGAGGGGATAVGGTGTGHTGKVGG</sequence>
<protein>
    <recommendedName>
        <fullName evidence="2">Glycine-rich domain-containing protein</fullName>
    </recommendedName>
</protein>
<feature type="compositionally biased region" description="Gly residues" evidence="1">
    <location>
        <begin position="289"/>
        <end position="312"/>
    </location>
</feature>
<dbReference type="EMBL" id="UINC01119356">
    <property type="protein sequence ID" value="SVC93119.1"/>
    <property type="molecule type" value="Genomic_DNA"/>
</dbReference>
<reference evidence="3" key="1">
    <citation type="submission" date="2018-05" db="EMBL/GenBank/DDBJ databases">
        <authorList>
            <person name="Lanie J.A."/>
            <person name="Ng W.-L."/>
            <person name="Kazmierczak K.M."/>
            <person name="Andrzejewski T.M."/>
            <person name="Davidsen T.M."/>
            <person name="Wayne K.J."/>
            <person name="Tettelin H."/>
            <person name="Glass J.I."/>
            <person name="Rusch D."/>
            <person name="Podicherti R."/>
            <person name="Tsui H.-C.T."/>
            <person name="Winkler M.E."/>
        </authorList>
    </citation>
    <scope>NUCLEOTIDE SEQUENCE</scope>
</reference>
<dbReference type="AlphaFoldDB" id="A0A382R5W5"/>
<organism evidence="3">
    <name type="scientific">marine metagenome</name>
    <dbReference type="NCBI Taxonomy" id="408172"/>
    <lineage>
        <taxon>unclassified sequences</taxon>
        <taxon>metagenomes</taxon>
        <taxon>ecological metagenomes</taxon>
    </lineage>
</organism>
<gene>
    <name evidence="3" type="ORF">METZ01_LOCUS345973</name>
</gene>